<feature type="compositionally biased region" description="Low complexity" evidence="1">
    <location>
        <begin position="538"/>
        <end position="552"/>
    </location>
</feature>
<feature type="compositionally biased region" description="Low complexity" evidence="1">
    <location>
        <begin position="363"/>
        <end position="375"/>
    </location>
</feature>
<keyword evidence="3" id="KW-1185">Reference proteome</keyword>
<gene>
    <name evidence="2" type="ORF">PIIN_04514</name>
</gene>
<evidence type="ECO:0000313" key="2">
    <source>
        <dbReference type="EMBL" id="CCA70577.1"/>
    </source>
</evidence>
<dbReference type="InParanoid" id="G4TGY3"/>
<feature type="compositionally biased region" description="Low complexity" evidence="1">
    <location>
        <begin position="412"/>
        <end position="438"/>
    </location>
</feature>
<feature type="compositionally biased region" description="Low complexity" evidence="1">
    <location>
        <begin position="489"/>
        <end position="524"/>
    </location>
</feature>
<proteinExistence type="predicted"/>
<protein>
    <submittedName>
        <fullName evidence="2">Related to proteophosphoglycan ppg4-Leishmania major strain Friedlin</fullName>
    </submittedName>
</protein>
<feature type="compositionally biased region" description="Polar residues" evidence="1">
    <location>
        <begin position="335"/>
        <end position="359"/>
    </location>
</feature>
<feature type="compositionally biased region" description="Basic and acidic residues" evidence="1">
    <location>
        <begin position="463"/>
        <end position="483"/>
    </location>
</feature>
<dbReference type="EMBL" id="CAFZ01000087">
    <property type="protein sequence ID" value="CCA70577.1"/>
    <property type="molecule type" value="Genomic_DNA"/>
</dbReference>
<dbReference type="OrthoDB" id="3239358at2759"/>
<accession>G4TGY3</accession>
<dbReference type="OMA" id="REFHIHE"/>
<evidence type="ECO:0000256" key="1">
    <source>
        <dbReference type="SAM" id="MobiDB-lite"/>
    </source>
</evidence>
<reference evidence="2 3" key="1">
    <citation type="journal article" date="2011" name="PLoS Pathog.">
        <title>Endophytic Life Strategies Decoded by Genome and Transcriptome Analyses of the Mutualistic Root Symbiont Piriformospora indica.</title>
        <authorList>
            <person name="Zuccaro A."/>
            <person name="Lahrmann U."/>
            <person name="Guldener U."/>
            <person name="Langen G."/>
            <person name="Pfiffi S."/>
            <person name="Biedenkopf D."/>
            <person name="Wong P."/>
            <person name="Samans B."/>
            <person name="Grimm C."/>
            <person name="Basiewicz M."/>
            <person name="Murat C."/>
            <person name="Martin F."/>
            <person name="Kogel K.H."/>
        </authorList>
    </citation>
    <scope>NUCLEOTIDE SEQUENCE [LARGE SCALE GENOMIC DNA]</scope>
    <source>
        <strain evidence="2 3">DSM 11827</strain>
    </source>
</reference>
<feature type="compositionally biased region" description="Low complexity" evidence="1">
    <location>
        <begin position="279"/>
        <end position="309"/>
    </location>
</feature>
<feature type="compositionally biased region" description="Polar residues" evidence="1">
    <location>
        <begin position="380"/>
        <end position="389"/>
    </location>
</feature>
<comment type="caution">
    <text evidence="2">The sequence shown here is derived from an EMBL/GenBank/DDBJ whole genome shotgun (WGS) entry which is preliminary data.</text>
</comment>
<feature type="compositionally biased region" description="Low complexity" evidence="1">
    <location>
        <begin position="180"/>
        <end position="234"/>
    </location>
</feature>
<feature type="region of interest" description="Disordered" evidence="1">
    <location>
        <begin position="171"/>
        <end position="633"/>
    </location>
</feature>
<organism evidence="2 3">
    <name type="scientific">Serendipita indica (strain DSM 11827)</name>
    <name type="common">Root endophyte fungus</name>
    <name type="synonym">Piriformospora indica</name>
    <dbReference type="NCBI Taxonomy" id="1109443"/>
    <lineage>
        <taxon>Eukaryota</taxon>
        <taxon>Fungi</taxon>
        <taxon>Dikarya</taxon>
        <taxon>Basidiomycota</taxon>
        <taxon>Agaricomycotina</taxon>
        <taxon>Agaricomycetes</taxon>
        <taxon>Sebacinales</taxon>
        <taxon>Serendipitaceae</taxon>
        <taxon>Serendipita</taxon>
    </lineage>
</organism>
<dbReference type="Proteomes" id="UP000007148">
    <property type="component" value="Unassembled WGS sequence"/>
</dbReference>
<sequence>MDDSPNATVAVTVIGLELPVSAQEIKAKKRRATDTHVTSFRAATPLRDLLDPQVLLEPSSSSGSDPNSGSSDPSTGDDTSPSSFLGTPYSTSLQFDYPFPISNAPRDPVYPPAQPLSALPIASSIASAPSLVTAAASVAAESPDQAASSPLPSLVSTIAASMEVAVNTTLSELRNLPNKSTSSLGSTHSGHTAPAMVPVASSSASIHSISPSSSYQSHSQSYSSPPGSAASAPGRQKARHSLVISPLPPPPLSIHTNIPKPAASSPNHLKRPKFNKAPSNASDASHDSNASHSRSRPTSGSVSSLSIASLQFLSNPGEPPIPPSLLNKLNRPRHQTSQSINANSYFSPVSTTQKTQNSRDFFASPYDSSAAVSAPSSPPTTLNTDSSVSEFFKPVSPPANKAGFSVFRPPLGRSNSTNGPNPSTSSTSSFSRPFFGRSNTTNSQLQSRAYAQHLRHQQQQQLKQEEQRKKEELKRKLEKERKEKKSRRGSLSLSRSASGSSMSSARTRNSSSTKSKSPSSSNSQTDGFKLSPTQTQTSLAESAVSESEGSASPEGTKIRRRSSVRRILEKTGSLVGFNLSLDKARYGHGNGNTSPKDGKKSPKQRSGKSSPKDGGAKSPSRSGHVSPKRSDTN</sequence>
<feature type="compositionally biased region" description="Low complexity" evidence="1">
    <location>
        <begin position="58"/>
        <end position="83"/>
    </location>
</feature>
<dbReference type="AlphaFoldDB" id="G4TGY3"/>
<dbReference type="HOGENOM" id="CLU_432187_0_0_1"/>
<feature type="region of interest" description="Disordered" evidence="1">
    <location>
        <begin position="48"/>
        <end position="89"/>
    </location>
</feature>
<name>G4TGY3_SERID</name>
<feature type="compositionally biased region" description="Polar residues" evidence="1">
    <location>
        <begin position="439"/>
        <end position="449"/>
    </location>
</feature>
<evidence type="ECO:0000313" key="3">
    <source>
        <dbReference type="Proteomes" id="UP000007148"/>
    </source>
</evidence>